<keyword evidence="3" id="KW-1185">Reference proteome</keyword>
<dbReference type="Pfam" id="PF07589">
    <property type="entry name" value="PEP-CTERM"/>
    <property type="match status" value="1"/>
</dbReference>
<feature type="domain" description="Ice-binding protein C-terminal" evidence="1">
    <location>
        <begin position="407"/>
        <end position="430"/>
    </location>
</feature>
<dbReference type="RefSeq" id="WP_225919680.1">
    <property type="nucleotide sequence ID" value="NZ_CP139781.1"/>
</dbReference>
<protein>
    <submittedName>
        <fullName evidence="2">PEP-CTERM sorting domain-containing protein</fullName>
    </submittedName>
</protein>
<proteinExistence type="predicted"/>
<evidence type="ECO:0000313" key="2">
    <source>
        <dbReference type="EMBL" id="WRQ85661.1"/>
    </source>
</evidence>
<sequence>MASLAQAQFTTASGTGLTLIADSSNMPDFYNFTPEFGSVSVSNGQVAFAVDGWNKGVLLTSTSGGGAFTVIASDATDVPGATTGTKFSSFNGVTLHNGTVTFSGSGASFSSQGVFSGNGGALTTRLYYGDTPTNASGSLNGISTSSPGIGANGTILTTASTSGAQNLVTITSGGAQTVVLAPGDTIPDGNGYAGGTASTSGLSNARIVTTGDLALHTFASSGTQNGSSFTNRSGLMFTDLQSGDQSVFFANEMPRPGASGYPQINLTSFDMTSAGIAFTVRSADFQSDLYFSTDNVFGASDFLLSSDSSLDPDAPIDFSSIGSVAILGTGEIAFEGVTAGGEGLYAIDPVTGTLRTLLETGESINGDVVSGITFTGASADSSDFLVVLEFAASDPGLYALSGVGLSAVPEPSTYAALFGAGALGFAWWRRRRAGAASASAS</sequence>
<gene>
    <name evidence="2" type="ORF">K1X11_012685</name>
</gene>
<organism evidence="2 3">
    <name type="scientific">Actomonas aquatica</name>
    <dbReference type="NCBI Taxonomy" id="2866162"/>
    <lineage>
        <taxon>Bacteria</taxon>
        <taxon>Pseudomonadati</taxon>
        <taxon>Verrucomicrobiota</taxon>
        <taxon>Opitutia</taxon>
        <taxon>Opitutales</taxon>
        <taxon>Opitutaceae</taxon>
        <taxon>Actomonas</taxon>
    </lineage>
</organism>
<evidence type="ECO:0000313" key="3">
    <source>
        <dbReference type="Proteomes" id="UP000738431"/>
    </source>
</evidence>
<dbReference type="EMBL" id="CP139781">
    <property type="protein sequence ID" value="WRQ85661.1"/>
    <property type="molecule type" value="Genomic_DNA"/>
</dbReference>
<reference evidence="2 3" key="2">
    <citation type="submission" date="2023-12" db="EMBL/GenBank/DDBJ databases">
        <title>Description of an unclassified Opitutus bacterium of Verrucomicrobiota.</title>
        <authorList>
            <person name="Zhang D.-F."/>
        </authorList>
    </citation>
    <scope>NUCLEOTIDE SEQUENCE [LARGE SCALE GENOMIC DNA]</scope>
    <source>
        <strain evidence="2 3">WL0086</strain>
    </source>
</reference>
<name>A0ABZ1C1Y3_9BACT</name>
<evidence type="ECO:0000259" key="1">
    <source>
        <dbReference type="Pfam" id="PF07589"/>
    </source>
</evidence>
<accession>A0ABZ1C1Y3</accession>
<dbReference type="InterPro" id="IPR013424">
    <property type="entry name" value="Ice-binding_C"/>
</dbReference>
<dbReference type="NCBIfam" id="TIGR02595">
    <property type="entry name" value="PEP_CTERM"/>
    <property type="match status" value="1"/>
</dbReference>
<reference evidence="2 3" key="1">
    <citation type="submission" date="2021-08" db="EMBL/GenBank/DDBJ databases">
        <authorList>
            <person name="Zhang D."/>
            <person name="Zhang A."/>
            <person name="Wang L."/>
        </authorList>
    </citation>
    <scope>NUCLEOTIDE SEQUENCE [LARGE SCALE GENOMIC DNA]</scope>
    <source>
        <strain evidence="2 3">WL0086</strain>
    </source>
</reference>
<dbReference type="Proteomes" id="UP000738431">
    <property type="component" value="Chromosome"/>
</dbReference>